<accession>A0ACC5R0U2</accession>
<comment type="caution">
    <text evidence="1">The sequence shown here is derived from an EMBL/GenBank/DDBJ whole genome shotgun (WGS) entry which is preliminary data.</text>
</comment>
<organism evidence="1 2">
    <name type="scientific">Taklimakanibacter albus</name>
    <dbReference type="NCBI Taxonomy" id="2800327"/>
    <lineage>
        <taxon>Bacteria</taxon>
        <taxon>Pseudomonadati</taxon>
        <taxon>Pseudomonadota</taxon>
        <taxon>Alphaproteobacteria</taxon>
        <taxon>Hyphomicrobiales</taxon>
        <taxon>Aestuariivirgaceae</taxon>
        <taxon>Taklimakanibacter</taxon>
    </lineage>
</organism>
<gene>
    <name evidence="1" type="ORF">JHL16_07625</name>
</gene>
<name>A0ACC5R0U2_9HYPH</name>
<dbReference type="Proteomes" id="UP000616151">
    <property type="component" value="Unassembled WGS sequence"/>
</dbReference>
<dbReference type="EMBL" id="JAENHL010000006">
    <property type="protein sequence ID" value="MBK1866220.1"/>
    <property type="molecule type" value="Genomic_DNA"/>
</dbReference>
<proteinExistence type="predicted"/>
<evidence type="ECO:0000313" key="2">
    <source>
        <dbReference type="Proteomes" id="UP000616151"/>
    </source>
</evidence>
<evidence type="ECO:0000313" key="1">
    <source>
        <dbReference type="EMBL" id="MBK1866220.1"/>
    </source>
</evidence>
<keyword evidence="2" id="KW-1185">Reference proteome</keyword>
<protein>
    <submittedName>
        <fullName evidence="1">Iron ABC transporter permease</fullName>
    </submittedName>
</protein>
<reference evidence="1" key="1">
    <citation type="submission" date="2021-01" db="EMBL/GenBank/DDBJ databases">
        <authorList>
            <person name="Sun Q."/>
        </authorList>
    </citation>
    <scope>NUCLEOTIDE SEQUENCE</scope>
    <source>
        <strain evidence="1">YIM B02566</strain>
    </source>
</reference>
<sequence>MTANTITKGRTRPFFSFREHRGLTIGAALTALAVLVPLLALIALSLSGGGADWPHLARNVLPVALKTTLLVMTGVALLTASMGIVPAWLTAYYEFPGRRVLAWALVLPLAVPTYLAAYAYAEFFTFTGPAQSLIRALFGFKTSRDYWFPDIRSLWGAVVILSFVLYPYVYLTTRAAFLMQGRNATDVARTLGASPIRAFFQVLLPMARPAIIVGVTLALMETLNDVGAVEFLGVKTLTSAVYTTWLNQGSLNGAAQIACIMLVVVLGVILAERWARRRQRFNLGRSTSMARRSSLQKLSGWRGALAFFSCLMPIVAGFGLPVYVLGGYAVKRLDQLLDPTLQEAILTSVLVAGAAALVTVGLAFLLTYALRVTRSRNMLLLNRFAALGYAIPGTVLALGILIPLARFDNFLDHWMQSAFGIKTGLLLTGSALCIIYAMSVRFLAMAEGAIEAGFHKIPSHIDMAARTLGRNPRETLTQVLIPILKPAFLTAGLLVFIDGIKELSATILLRPFNYNSLSTYVYERASRAAVEDASVAALLIMLAGILPVIMLSRSINAGVARAET</sequence>